<name>A0ACB8YNY1_9ASTR</name>
<keyword evidence="2" id="KW-1185">Reference proteome</keyword>
<accession>A0ACB8YNY1</accession>
<proteinExistence type="predicted"/>
<sequence length="325" mass="36399">MGRCWSFMNQTSIPQFFPLNSSSLISMLHGIATASVCLLRFVDAVLTVPKGTLFPMCGMNLAFDRDLIGPAMYFGLMGNVQLIGRYDDMWAGWCMKVTCDHLGLGVKTSLYFAGFPTTDSEFPKKRRFHVCVPPFESTEILEEKEIICVKRKGGSTPDACNLLDDVLEPGDDGLLLIANGNSNKGTKEYQSESEEVDEEQSQDELPEETISKKRKASTSLLNVNFSFNTKELASRCSAFCSEGSYHAVYNIGSFGKSHHQRGGRLIVRAESVSFAVRPSSVWNEIYFYFLLLLFIEMLIMLVHLTCIHGVIIQYLACQRMLAKQK</sequence>
<reference evidence="1 2" key="2">
    <citation type="journal article" date="2022" name="Mol. Ecol. Resour.">
        <title>The genomes of chicory, endive, great burdock and yacon provide insights into Asteraceae paleo-polyploidization history and plant inulin production.</title>
        <authorList>
            <person name="Fan W."/>
            <person name="Wang S."/>
            <person name="Wang H."/>
            <person name="Wang A."/>
            <person name="Jiang F."/>
            <person name="Liu H."/>
            <person name="Zhao H."/>
            <person name="Xu D."/>
            <person name="Zhang Y."/>
        </authorList>
    </citation>
    <scope>NUCLEOTIDE SEQUENCE [LARGE SCALE GENOMIC DNA]</scope>
    <source>
        <strain evidence="2">cv. Yunnan</strain>
        <tissue evidence="1">Leaves</tissue>
    </source>
</reference>
<dbReference type="Proteomes" id="UP001056120">
    <property type="component" value="Linkage Group LG27"/>
</dbReference>
<evidence type="ECO:0000313" key="1">
    <source>
        <dbReference type="EMBL" id="KAI3687133.1"/>
    </source>
</evidence>
<protein>
    <submittedName>
        <fullName evidence="1">Uncharacterized protein</fullName>
    </submittedName>
</protein>
<organism evidence="1 2">
    <name type="scientific">Smallanthus sonchifolius</name>
    <dbReference type="NCBI Taxonomy" id="185202"/>
    <lineage>
        <taxon>Eukaryota</taxon>
        <taxon>Viridiplantae</taxon>
        <taxon>Streptophyta</taxon>
        <taxon>Embryophyta</taxon>
        <taxon>Tracheophyta</taxon>
        <taxon>Spermatophyta</taxon>
        <taxon>Magnoliopsida</taxon>
        <taxon>eudicotyledons</taxon>
        <taxon>Gunneridae</taxon>
        <taxon>Pentapetalae</taxon>
        <taxon>asterids</taxon>
        <taxon>campanulids</taxon>
        <taxon>Asterales</taxon>
        <taxon>Asteraceae</taxon>
        <taxon>Asteroideae</taxon>
        <taxon>Heliantheae alliance</taxon>
        <taxon>Millerieae</taxon>
        <taxon>Smallanthus</taxon>
    </lineage>
</organism>
<evidence type="ECO:0000313" key="2">
    <source>
        <dbReference type="Proteomes" id="UP001056120"/>
    </source>
</evidence>
<comment type="caution">
    <text evidence="1">The sequence shown here is derived from an EMBL/GenBank/DDBJ whole genome shotgun (WGS) entry which is preliminary data.</text>
</comment>
<gene>
    <name evidence="1" type="ORF">L1987_80824</name>
</gene>
<reference evidence="2" key="1">
    <citation type="journal article" date="2022" name="Mol. Ecol. Resour.">
        <title>The genomes of chicory, endive, great burdock and yacon provide insights into Asteraceae palaeo-polyploidization history and plant inulin production.</title>
        <authorList>
            <person name="Fan W."/>
            <person name="Wang S."/>
            <person name="Wang H."/>
            <person name="Wang A."/>
            <person name="Jiang F."/>
            <person name="Liu H."/>
            <person name="Zhao H."/>
            <person name="Xu D."/>
            <person name="Zhang Y."/>
        </authorList>
    </citation>
    <scope>NUCLEOTIDE SEQUENCE [LARGE SCALE GENOMIC DNA]</scope>
    <source>
        <strain evidence="2">cv. Yunnan</strain>
    </source>
</reference>
<dbReference type="EMBL" id="CM042044">
    <property type="protein sequence ID" value="KAI3687133.1"/>
    <property type="molecule type" value="Genomic_DNA"/>
</dbReference>